<evidence type="ECO:0000259" key="17">
    <source>
        <dbReference type="PROSITE" id="PS51387"/>
    </source>
</evidence>
<dbReference type="PANTHER" id="PTHR21071:SF4">
    <property type="entry name" value="UDP-N-ACETYLENOLPYRUVOYLGLUCOSAMINE REDUCTASE"/>
    <property type="match status" value="1"/>
</dbReference>
<evidence type="ECO:0000256" key="16">
    <source>
        <dbReference type="ARBA" id="ARBA00048914"/>
    </source>
</evidence>
<dbReference type="UniPathway" id="UPA00219"/>
<dbReference type="OrthoDB" id="66620at2759"/>
<dbReference type="Gene3D" id="3.30.43.10">
    <property type="entry name" value="Uridine Diphospho-n-acetylenolpyruvylglucosamine Reductase, domain 2"/>
    <property type="match status" value="1"/>
</dbReference>
<dbReference type="InterPro" id="IPR011601">
    <property type="entry name" value="MurB_C"/>
</dbReference>
<comment type="caution">
    <text evidence="18">The sequence shown here is derived from an EMBL/GenBank/DDBJ whole genome shotgun (WGS) entry which is preliminary data.</text>
</comment>
<dbReference type="GO" id="GO:0071949">
    <property type="term" value="F:FAD binding"/>
    <property type="evidence" value="ECO:0007669"/>
    <property type="project" value="InterPro"/>
</dbReference>
<evidence type="ECO:0000256" key="14">
    <source>
        <dbReference type="ARBA" id="ARBA00023306"/>
    </source>
</evidence>
<dbReference type="PROSITE" id="PS51387">
    <property type="entry name" value="FAD_PCMH"/>
    <property type="match status" value="1"/>
</dbReference>
<dbReference type="AlphaFoldDB" id="A0A0F0IBA2"/>
<keyword evidence="6" id="KW-0963">Cytoplasm</keyword>
<keyword evidence="13" id="KW-0560">Oxidoreductase</keyword>
<dbReference type="SUPFAM" id="SSF56194">
    <property type="entry name" value="Uridine diphospho-N-Acetylenolpyruvylglucosamine reductase, MurB, C-terminal domain"/>
    <property type="match status" value="1"/>
</dbReference>
<dbReference type="NCBIfam" id="NF000755">
    <property type="entry name" value="PRK00046.1"/>
    <property type="match status" value="1"/>
</dbReference>
<dbReference type="HAMAP" id="MF_00037">
    <property type="entry name" value="MurB"/>
    <property type="match status" value="1"/>
</dbReference>
<evidence type="ECO:0000256" key="13">
    <source>
        <dbReference type="ARBA" id="ARBA00023002"/>
    </source>
</evidence>
<comment type="function">
    <text evidence="2">Cell wall formation.</text>
</comment>
<dbReference type="GO" id="GO:0051301">
    <property type="term" value="P:cell division"/>
    <property type="evidence" value="ECO:0007669"/>
    <property type="project" value="UniProtKB-KW"/>
</dbReference>
<accession>A0A0F0IBA2</accession>
<evidence type="ECO:0000256" key="1">
    <source>
        <dbReference type="ARBA" id="ARBA00001974"/>
    </source>
</evidence>
<evidence type="ECO:0000256" key="3">
    <source>
        <dbReference type="ARBA" id="ARBA00004496"/>
    </source>
</evidence>
<keyword evidence="10" id="KW-0521">NADP</keyword>
<dbReference type="InterPro" id="IPR036635">
    <property type="entry name" value="MurB_C_sf"/>
</dbReference>
<dbReference type="Pfam" id="PF01565">
    <property type="entry name" value="FAD_binding_4"/>
    <property type="match status" value="1"/>
</dbReference>
<dbReference type="SUPFAM" id="SSF56176">
    <property type="entry name" value="FAD-binding/transporter-associated domain-like"/>
    <property type="match status" value="1"/>
</dbReference>
<evidence type="ECO:0000256" key="7">
    <source>
        <dbReference type="ARBA" id="ARBA00022618"/>
    </source>
</evidence>
<evidence type="ECO:0000256" key="15">
    <source>
        <dbReference type="ARBA" id="ARBA00023316"/>
    </source>
</evidence>
<dbReference type="GO" id="GO:0008360">
    <property type="term" value="P:regulation of cell shape"/>
    <property type="evidence" value="ECO:0007669"/>
    <property type="project" value="UniProtKB-KW"/>
</dbReference>
<evidence type="ECO:0000256" key="11">
    <source>
        <dbReference type="ARBA" id="ARBA00022960"/>
    </source>
</evidence>
<keyword evidence="12" id="KW-0573">Peptidoglycan synthesis</keyword>
<sequence length="344" mass="37749">MPGLLWEENVDLQAYNTFNIKSTARYLVRIRSSSDLAELVALPQFQSNRPFILGGGSNILFGNDRFNGVIVKNEIQGIEVVSEDHRHTCLRVGGGVEWTSLVNYCIDQDLGGLENLSMIPGTVGAAPIQNIGAYGVELGDVLLSVEVCDLGTGDMKTMTKEDCALGYRDSIFKHTSMVLMVCFITIKVTKAQFHRVTINYASMQHALQEKGIAAPTIRSVSEIVCLMRRRKLPDPTVLGNAGSFFKNVICDQSVRNTLQQMHADIPWISKPDGRCIIPTAWLIEKYGWKGRQIGQAGVCFGHALVLVNLGGAQGSEILSLSEAISQDIRINMGLLLKPEVNIVK</sequence>
<dbReference type="Gene3D" id="3.90.78.10">
    <property type="entry name" value="UDP-N-acetylenolpyruvoylglucosamine reductase, C-terminal domain"/>
    <property type="match status" value="1"/>
</dbReference>
<dbReference type="GO" id="GO:0071555">
    <property type="term" value="P:cell wall organization"/>
    <property type="evidence" value="ECO:0007669"/>
    <property type="project" value="UniProtKB-KW"/>
</dbReference>
<comment type="pathway">
    <text evidence="4">Cell wall biogenesis; peptidoglycan biosynthesis.</text>
</comment>
<reference evidence="18 19" key="1">
    <citation type="submission" date="2015-02" db="EMBL/GenBank/DDBJ databases">
        <title>Draft genome sequence of Aspergillus parasiticus SU-1.</title>
        <authorList>
            <person name="Yu J."/>
            <person name="Fedorova N."/>
            <person name="Yin Y."/>
            <person name="Losada L."/>
            <person name="Zafar N."/>
            <person name="Taujale R."/>
            <person name="Ehrlich K.C."/>
            <person name="Bhatnagar D."/>
            <person name="Cleveland T.E."/>
            <person name="Bennett J.W."/>
            <person name="Nierman W.C."/>
        </authorList>
    </citation>
    <scope>NUCLEOTIDE SEQUENCE [LARGE SCALE GENOMIC DNA]</scope>
    <source>
        <strain evidence="19">ATCC 56775 / NRRL 5862 / SRRC 143 / SU-1</strain>
    </source>
</reference>
<gene>
    <name evidence="18" type="ORF">P875_00064507</name>
</gene>
<name>A0A0F0IBA2_ASPPU</name>
<dbReference type="Pfam" id="PF02873">
    <property type="entry name" value="MurB_C"/>
    <property type="match status" value="1"/>
</dbReference>
<dbReference type="InterPro" id="IPR016166">
    <property type="entry name" value="FAD-bd_PCMH"/>
</dbReference>
<evidence type="ECO:0000256" key="9">
    <source>
        <dbReference type="ARBA" id="ARBA00022827"/>
    </source>
</evidence>
<evidence type="ECO:0000313" key="18">
    <source>
        <dbReference type="EMBL" id="KJK64002.1"/>
    </source>
</evidence>
<protein>
    <recommendedName>
        <fullName evidence="5">UDP-N-acetylmuramate dehydrogenase</fullName>
        <ecNumber evidence="5">1.3.1.98</ecNumber>
    </recommendedName>
</protein>
<evidence type="ECO:0000256" key="2">
    <source>
        <dbReference type="ARBA" id="ARBA00003921"/>
    </source>
</evidence>
<comment type="cofactor">
    <cofactor evidence="1">
        <name>FAD</name>
        <dbReference type="ChEBI" id="CHEBI:57692"/>
    </cofactor>
</comment>
<dbReference type="InterPro" id="IPR006094">
    <property type="entry name" value="Oxid_FAD_bind_N"/>
</dbReference>
<keyword evidence="8" id="KW-0285">Flavoprotein</keyword>
<evidence type="ECO:0000256" key="6">
    <source>
        <dbReference type="ARBA" id="ARBA00022490"/>
    </source>
</evidence>
<dbReference type="InterPro" id="IPR016169">
    <property type="entry name" value="FAD-bd_PCMH_sub2"/>
</dbReference>
<evidence type="ECO:0000256" key="5">
    <source>
        <dbReference type="ARBA" id="ARBA00012518"/>
    </source>
</evidence>
<dbReference type="STRING" id="1403190.A0A0F0IBA2"/>
<comment type="catalytic activity">
    <reaction evidence="16">
        <text>UDP-N-acetyl-alpha-D-muramate + NADP(+) = UDP-N-acetyl-3-O-(1-carboxyvinyl)-alpha-D-glucosamine + NADPH + H(+)</text>
        <dbReference type="Rhea" id="RHEA:12248"/>
        <dbReference type="ChEBI" id="CHEBI:15378"/>
        <dbReference type="ChEBI" id="CHEBI:57783"/>
        <dbReference type="ChEBI" id="CHEBI:58349"/>
        <dbReference type="ChEBI" id="CHEBI:68483"/>
        <dbReference type="ChEBI" id="CHEBI:70757"/>
        <dbReference type="EC" id="1.3.1.98"/>
    </reaction>
</comment>
<dbReference type="EMBL" id="JZEE01000531">
    <property type="protein sequence ID" value="KJK64002.1"/>
    <property type="molecule type" value="Genomic_DNA"/>
</dbReference>
<dbReference type="EC" id="1.3.1.98" evidence="5"/>
<evidence type="ECO:0000256" key="10">
    <source>
        <dbReference type="ARBA" id="ARBA00022857"/>
    </source>
</evidence>
<proteinExistence type="inferred from homology"/>
<feature type="domain" description="FAD-binding PCMH-type" evidence="17">
    <location>
        <begin position="20"/>
        <end position="191"/>
    </location>
</feature>
<dbReference type="Proteomes" id="UP000033540">
    <property type="component" value="Unassembled WGS sequence"/>
</dbReference>
<keyword evidence="7" id="KW-0132">Cell division</keyword>
<evidence type="ECO:0000313" key="19">
    <source>
        <dbReference type="Proteomes" id="UP000033540"/>
    </source>
</evidence>
<dbReference type="PANTHER" id="PTHR21071">
    <property type="entry name" value="UDP-N-ACETYLENOLPYRUVOYLGLUCOSAMINE REDUCTASE"/>
    <property type="match status" value="1"/>
</dbReference>
<evidence type="ECO:0000256" key="4">
    <source>
        <dbReference type="ARBA" id="ARBA00004752"/>
    </source>
</evidence>
<dbReference type="NCBIfam" id="TIGR00179">
    <property type="entry name" value="murB"/>
    <property type="match status" value="1"/>
</dbReference>
<dbReference type="InterPro" id="IPR003170">
    <property type="entry name" value="MurB"/>
</dbReference>
<dbReference type="GO" id="GO:0008762">
    <property type="term" value="F:UDP-N-acetylmuramate dehydrogenase activity"/>
    <property type="evidence" value="ECO:0007669"/>
    <property type="project" value="UniProtKB-EC"/>
</dbReference>
<dbReference type="GO" id="GO:0005829">
    <property type="term" value="C:cytosol"/>
    <property type="evidence" value="ECO:0007669"/>
    <property type="project" value="TreeGrafter"/>
</dbReference>
<dbReference type="InterPro" id="IPR036318">
    <property type="entry name" value="FAD-bd_PCMH-like_sf"/>
</dbReference>
<organism evidence="18 19">
    <name type="scientific">Aspergillus parasiticus (strain ATCC 56775 / NRRL 5862 / SRRC 143 / SU-1)</name>
    <dbReference type="NCBI Taxonomy" id="1403190"/>
    <lineage>
        <taxon>Eukaryota</taxon>
        <taxon>Fungi</taxon>
        <taxon>Dikarya</taxon>
        <taxon>Ascomycota</taxon>
        <taxon>Pezizomycotina</taxon>
        <taxon>Eurotiomycetes</taxon>
        <taxon>Eurotiomycetidae</taxon>
        <taxon>Eurotiales</taxon>
        <taxon>Aspergillaceae</taxon>
        <taxon>Aspergillus</taxon>
        <taxon>Aspergillus subgen. Circumdati</taxon>
    </lineage>
</organism>
<keyword evidence="11" id="KW-0133">Cell shape</keyword>
<dbReference type="Gene3D" id="3.30.465.10">
    <property type="match status" value="1"/>
</dbReference>
<keyword evidence="14" id="KW-0131">Cell cycle</keyword>
<dbReference type="InterPro" id="IPR016167">
    <property type="entry name" value="FAD-bd_PCMH_sub1"/>
</dbReference>
<keyword evidence="9" id="KW-0274">FAD</keyword>
<comment type="subcellular location">
    <subcellularLocation>
        <location evidence="3">Cytoplasm</location>
    </subcellularLocation>
</comment>
<keyword evidence="15" id="KW-0961">Cell wall biogenesis/degradation</keyword>
<evidence type="ECO:0000256" key="8">
    <source>
        <dbReference type="ARBA" id="ARBA00022630"/>
    </source>
</evidence>
<evidence type="ECO:0000256" key="12">
    <source>
        <dbReference type="ARBA" id="ARBA00022984"/>
    </source>
</evidence>